<name>A0ACC1PGQ4_9PEZI</name>
<accession>A0ACC1PGQ4</accession>
<evidence type="ECO:0000313" key="2">
    <source>
        <dbReference type="Proteomes" id="UP001143856"/>
    </source>
</evidence>
<proteinExistence type="predicted"/>
<evidence type="ECO:0000313" key="1">
    <source>
        <dbReference type="EMBL" id="KAJ2991767.1"/>
    </source>
</evidence>
<reference evidence="1" key="1">
    <citation type="submission" date="2022-10" db="EMBL/GenBank/DDBJ databases">
        <title>Genome Sequence of Xylaria curta.</title>
        <authorList>
            <person name="Buettner E."/>
        </authorList>
    </citation>
    <scope>NUCLEOTIDE SEQUENCE</scope>
    <source>
        <strain evidence="1">Babe10</strain>
    </source>
</reference>
<dbReference type="Proteomes" id="UP001143856">
    <property type="component" value="Unassembled WGS sequence"/>
</dbReference>
<protein>
    <submittedName>
        <fullName evidence="1">Uncharacterized protein</fullName>
    </submittedName>
</protein>
<dbReference type="EMBL" id="JAPDGR010000309">
    <property type="protein sequence ID" value="KAJ2991767.1"/>
    <property type="molecule type" value="Genomic_DNA"/>
</dbReference>
<organism evidence="1 2">
    <name type="scientific">Xylaria curta</name>
    <dbReference type="NCBI Taxonomy" id="42375"/>
    <lineage>
        <taxon>Eukaryota</taxon>
        <taxon>Fungi</taxon>
        <taxon>Dikarya</taxon>
        <taxon>Ascomycota</taxon>
        <taxon>Pezizomycotina</taxon>
        <taxon>Sordariomycetes</taxon>
        <taxon>Xylariomycetidae</taxon>
        <taxon>Xylariales</taxon>
        <taxon>Xylariaceae</taxon>
        <taxon>Xylaria</taxon>
    </lineage>
</organism>
<gene>
    <name evidence="1" type="ORF">NUW58_g2399</name>
</gene>
<keyword evidence="2" id="KW-1185">Reference proteome</keyword>
<comment type="caution">
    <text evidence="1">The sequence shown here is derived from an EMBL/GenBank/DDBJ whole genome shotgun (WGS) entry which is preliminary data.</text>
</comment>
<sequence>MEGNWNKWFPDGNRSEEIKPAEGVLQNAQRFLNDQLPKLGRKARGEFNAIICYNKSSDELRKEREENPVQYINSLSLEQLSGYVNFTTNEMRDAGEELNQKRSSGFRKRANQLQDFAITFNRFLQAYSGIVSIVQNADSQYGNVAFAALSLLFATVKAKAEAEASIQACILHISDRMPDYKVYGRIYPDRDLGLMLSEAYRGIILFAREVTIYFQAHGAVLHDREDERVIREIAKTLNLRDYRTKQMRKELGEDQHILNHEFGSDRRRQKMNAQHFLATTHGQYWERPGRVLLLLFGRNEISSSTTHSWLSPVATELAEGHFKANNSAAYDRGNKYSTLELTLSRLILQLLERNPTIIRQAEDYREIESQISQNGDHSERVEGLRMALLRIINRCNGCVYIILNRPELCEAQPEESCTEFITTMISLVKEATAELKIMIVVKSEFWDFQSNRRGIDGVDLEIFREVRLDQGLS</sequence>